<reference evidence="1 2" key="1">
    <citation type="submission" date="2023-09" db="EMBL/GenBank/DDBJ databases">
        <authorList>
            <person name="Rey-Velasco X."/>
        </authorList>
    </citation>
    <scope>NUCLEOTIDE SEQUENCE [LARGE SCALE GENOMIC DNA]</scope>
    <source>
        <strain evidence="1 2">F394</strain>
    </source>
</reference>
<dbReference type="RefSeq" id="WP_311662463.1">
    <property type="nucleotide sequence ID" value="NZ_JAVRHT010000008.1"/>
</dbReference>
<dbReference type="PROSITE" id="PS51257">
    <property type="entry name" value="PROKAR_LIPOPROTEIN"/>
    <property type="match status" value="1"/>
</dbReference>
<name>A0ABU3BPA0_9BACT</name>
<dbReference type="Gene3D" id="3.40.710.10">
    <property type="entry name" value="DD-peptidase/beta-lactamase superfamily"/>
    <property type="match status" value="1"/>
</dbReference>
<keyword evidence="2" id="KW-1185">Reference proteome</keyword>
<protein>
    <submittedName>
        <fullName evidence="1">Serine hydrolase</fullName>
    </submittedName>
</protein>
<dbReference type="GO" id="GO:0016787">
    <property type="term" value="F:hydrolase activity"/>
    <property type="evidence" value="ECO:0007669"/>
    <property type="project" value="UniProtKB-KW"/>
</dbReference>
<evidence type="ECO:0000313" key="1">
    <source>
        <dbReference type="EMBL" id="MDT0631121.1"/>
    </source>
</evidence>
<gene>
    <name evidence="1" type="ORF">RM540_05100</name>
</gene>
<keyword evidence="1" id="KW-0378">Hydrolase</keyword>
<dbReference type="Proteomes" id="UP001267426">
    <property type="component" value="Unassembled WGS sequence"/>
</dbReference>
<dbReference type="SUPFAM" id="SSF56601">
    <property type="entry name" value="beta-lactamase/transpeptidase-like"/>
    <property type="match status" value="1"/>
</dbReference>
<comment type="caution">
    <text evidence="1">The sequence shown here is derived from an EMBL/GenBank/DDBJ whole genome shotgun (WGS) entry which is preliminary data.</text>
</comment>
<dbReference type="EMBL" id="JAVRHT010000008">
    <property type="protein sequence ID" value="MDT0631121.1"/>
    <property type="molecule type" value="Genomic_DNA"/>
</dbReference>
<sequence length="348" mass="35729">MPAPPVRYAPLACLLLVAAGCGRGGADQVGEAAPVETPAALVDWAHTHDGASLVVWDVAGDSAVVDVRGDVRRPVAGLTGLLLAAELARRAGRSLDTAAVLPASAVERRRLPGVDPPRPDARASSLAGLARRALAGDRAAADVLLSTLGREATGALPHRLGLDELDAPLPLGGLVLAWAPADRPGPREAQLASFLALGRPAQRDSAFARSRAYVKSPSYRAAERARLERGGLGLSPTDRRAAARATLPQGTARAYARLLARAVREDLVDADVSAAFLDLVPRPARDSLGERGGLRLGVAEGVVDGVVGAAAVAERGRGGRIAVLLADDGVQDASALLLDLARADSLGE</sequence>
<evidence type="ECO:0000313" key="2">
    <source>
        <dbReference type="Proteomes" id="UP001267426"/>
    </source>
</evidence>
<accession>A0ABU3BPA0</accession>
<dbReference type="InterPro" id="IPR012338">
    <property type="entry name" value="Beta-lactam/transpept-like"/>
</dbReference>
<organism evidence="1 2">
    <name type="scientific">Rubrivirga litoralis</name>
    <dbReference type="NCBI Taxonomy" id="3075598"/>
    <lineage>
        <taxon>Bacteria</taxon>
        <taxon>Pseudomonadati</taxon>
        <taxon>Rhodothermota</taxon>
        <taxon>Rhodothermia</taxon>
        <taxon>Rhodothermales</taxon>
        <taxon>Rubricoccaceae</taxon>
        <taxon>Rubrivirga</taxon>
    </lineage>
</organism>
<proteinExistence type="predicted"/>